<dbReference type="GO" id="GO:0050660">
    <property type="term" value="F:flavin adenine dinucleotide binding"/>
    <property type="evidence" value="ECO:0007669"/>
    <property type="project" value="InterPro"/>
</dbReference>
<dbReference type="Gene3D" id="3.50.50.60">
    <property type="entry name" value="FAD/NAD(P)-binding domain"/>
    <property type="match status" value="2"/>
</dbReference>
<comment type="miscellaneous">
    <text evidence="16">The active site is a redox-active disulfide bond.</text>
</comment>
<accession>A0A2T8F8N3</accession>
<evidence type="ECO:0000259" key="18">
    <source>
        <dbReference type="Pfam" id="PF07992"/>
    </source>
</evidence>
<evidence type="ECO:0000313" key="20">
    <source>
        <dbReference type="Proteomes" id="UP000246018"/>
    </source>
</evidence>
<keyword evidence="14" id="KW-0547">Nucleotide-binding</keyword>
<sequence length="493" mass="51281">MATLCRATPDDPVWTGPQRVQGWAAARSVTSGRTGVADGSFDVLILGAGSGGYACALRAAQLGLSVGLVEKGNLGGTCLHVGCIPTKALLHAAEVADSTRDATQFGINATLEGVDMAGVNAYKDGVVSRLFKGLSGLIKSRGITVIEGEGRLTGPREVTVDGTAYTGRHVVLASGSYSKSLPGLDVDGERVITSEHALTLDRVPASVIVLGGGVIGCEFASVWKSFGADVTIVEALPRLVAAEDEASSKVLERAFRKRGIAFRTGTPFQSVKATDTGVAVTVEGGDVLEAELLLVAVGRGPSTAGLGYEEQGITLDRGFVVTDVRCRTSVEGVYAVGDIVPGLQLAHRGFQQGIFVAEEIAGLDPRPIDEAGIPRVTYSHPEIASVGLDEATAREQYGDEVETLTYDLGGNGKSQILNTQGFVKLVSRKDGPVLGVHMVGDRVGELIGEAQLIYGWEAHADDVAPLVHAHPTQNEALGEAHLALAGKPLHAHA</sequence>
<proteinExistence type="inferred from homology"/>
<dbReference type="EMBL" id="QDGZ01000006">
    <property type="protein sequence ID" value="PVG82027.1"/>
    <property type="molecule type" value="Genomic_DNA"/>
</dbReference>
<dbReference type="NCBIfam" id="TIGR01350">
    <property type="entry name" value="lipoamide_DH"/>
    <property type="match status" value="1"/>
</dbReference>
<evidence type="ECO:0000256" key="15">
    <source>
        <dbReference type="PIRSR" id="PIRSR000350-4"/>
    </source>
</evidence>
<evidence type="ECO:0000256" key="6">
    <source>
        <dbReference type="ARBA" id="ARBA00022630"/>
    </source>
</evidence>
<feature type="domain" description="FAD/NAD(P)-binding" evidence="18">
    <location>
        <begin position="41"/>
        <end position="353"/>
    </location>
</feature>
<dbReference type="InterPro" id="IPR050151">
    <property type="entry name" value="Class-I_Pyr_Nuc-Dis_Oxidored"/>
</dbReference>
<comment type="cofactor">
    <cofactor evidence="14 16">
        <name>FAD</name>
        <dbReference type="ChEBI" id="CHEBI:57692"/>
    </cofactor>
    <text evidence="14 16">Binds 1 FAD per subunit.</text>
</comment>
<keyword evidence="8 16" id="KW-0560">Oxidoreductase</keyword>
<protein>
    <recommendedName>
        <fullName evidence="4 16">Dihydrolipoyl dehydrogenase</fullName>
        <ecNumber evidence="3 16">1.8.1.4</ecNumber>
    </recommendedName>
</protein>
<evidence type="ECO:0000256" key="11">
    <source>
        <dbReference type="ARBA" id="ARBA00023284"/>
    </source>
</evidence>
<comment type="subcellular location">
    <subcellularLocation>
        <location evidence="1">Cytoplasm</location>
    </subcellularLocation>
</comment>
<feature type="binding site" evidence="14">
    <location>
        <position position="234"/>
    </location>
    <ligand>
        <name>NAD(+)</name>
        <dbReference type="ChEBI" id="CHEBI:57540"/>
    </ligand>
</feature>
<keyword evidence="10" id="KW-1015">Disulfide bond</keyword>
<keyword evidence="9 14" id="KW-0520">NAD</keyword>
<evidence type="ECO:0000256" key="13">
    <source>
        <dbReference type="PIRSR" id="PIRSR000350-2"/>
    </source>
</evidence>
<dbReference type="EC" id="1.8.1.4" evidence="3 16"/>
<evidence type="ECO:0000256" key="2">
    <source>
        <dbReference type="ARBA" id="ARBA00007532"/>
    </source>
</evidence>
<evidence type="ECO:0000256" key="14">
    <source>
        <dbReference type="PIRSR" id="PIRSR000350-3"/>
    </source>
</evidence>
<evidence type="ECO:0000256" key="7">
    <source>
        <dbReference type="ARBA" id="ARBA00022827"/>
    </source>
</evidence>
<dbReference type="AlphaFoldDB" id="A0A2T8F8N3"/>
<feature type="active site" description="Proton acceptor" evidence="13">
    <location>
        <position position="470"/>
    </location>
</feature>
<name>A0A2T8F8N3_9ACTN</name>
<keyword evidence="6 16" id="KW-0285">Flavoprotein</keyword>
<feature type="disulfide bond" description="Redox-active" evidence="15">
    <location>
        <begin position="78"/>
        <end position="83"/>
    </location>
</feature>
<evidence type="ECO:0000256" key="10">
    <source>
        <dbReference type="ARBA" id="ARBA00023157"/>
    </source>
</evidence>
<dbReference type="InterPro" id="IPR004099">
    <property type="entry name" value="Pyr_nucl-diS_OxRdtase_dimer"/>
</dbReference>
<dbReference type="Gene3D" id="3.30.390.30">
    <property type="match status" value="1"/>
</dbReference>
<keyword evidence="7 14" id="KW-0274">FAD</keyword>
<dbReference type="Pfam" id="PF07992">
    <property type="entry name" value="Pyr_redox_2"/>
    <property type="match status" value="1"/>
</dbReference>
<keyword evidence="20" id="KW-1185">Reference proteome</keyword>
<comment type="caution">
    <text evidence="19">The sequence shown here is derived from an EMBL/GenBank/DDBJ whole genome shotgun (WGS) entry which is preliminary data.</text>
</comment>
<dbReference type="PANTHER" id="PTHR22912:SF217">
    <property type="entry name" value="DIHYDROLIPOYL DEHYDROGENASE"/>
    <property type="match status" value="1"/>
</dbReference>
<dbReference type="PANTHER" id="PTHR22912">
    <property type="entry name" value="DISULFIDE OXIDOREDUCTASE"/>
    <property type="match status" value="1"/>
</dbReference>
<feature type="binding site" evidence="14">
    <location>
        <position position="298"/>
    </location>
    <ligand>
        <name>NAD(+)</name>
        <dbReference type="ChEBI" id="CHEBI:57540"/>
    </ligand>
</feature>
<evidence type="ECO:0000256" key="4">
    <source>
        <dbReference type="ARBA" id="ARBA00016961"/>
    </source>
</evidence>
<comment type="catalytic activity">
    <reaction evidence="12 16">
        <text>N(6)-[(R)-dihydrolipoyl]-L-lysyl-[protein] + NAD(+) = N(6)-[(R)-lipoyl]-L-lysyl-[protein] + NADH + H(+)</text>
        <dbReference type="Rhea" id="RHEA:15045"/>
        <dbReference type="Rhea" id="RHEA-COMP:10474"/>
        <dbReference type="Rhea" id="RHEA-COMP:10475"/>
        <dbReference type="ChEBI" id="CHEBI:15378"/>
        <dbReference type="ChEBI" id="CHEBI:57540"/>
        <dbReference type="ChEBI" id="CHEBI:57945"/>
        <dbReference type="ChEBI" id="CHEBI:83099"/>
        <dbReference type="ChEBI" id="CHEBI:83100"/>
        <dbReference type="EC" id="1.8.1.4"/>
    </reaction>
</comment>
<dbReference type="GO" id="GO:0005737">
    <property type="term" value="C:cytoplasm"/>
    <property type="evidence" value="ECO:0007669"/>
    <property type="project" value="UniProtKB-SubCell"/>
</dbReference>
<evidence type="ECO:0000256" key="9">
    <source>
        <dbReference type="ARBA" id="ARBA00023027"/>
    </source>
</evidence>
<dbReference type="FunFam" id="3.30.390.30:FF:000001">
    <property type="entry name" value="Dihydrolipoyl dehydrogenase"/>
    <property type="match status" value="1"/>
</dbReference>
<feature type="domain" description="Pyridine nucleotide-disulphide oxidoreductase dimerisation" evidence="17">
    <location>
        <begin position="373"/>
        <end position="480"/>
    </location>
</feature>
<dbReference type="PROSITE" id="PS00076">
    <property type="entry name" value="PYRIDINE_REDOX_1"/>
    <property type="match status" value="1"/>
</dbReference>
<dbReference type="InterPro" id="IPR036188">
    <property type="entry name" value="FAD/NAD-bd_sf"/>
</dbReference>
<dbReference type="InterPro" id="IPR006258">
    <property type="entry name" value="Lipoamide_DH"/>
</dbReference>
<dbReference type="SUPFAM" id="SSF51905">
    <property type="entry name" value="FAD/NAD(P)-binding domain"/>
    <property type="match status" value="1"/>
</dbReference>
<dbReference type="InterPro" id="IPR001100">
    <property type="entry name" value="Pyr_nuc-diS_OxRdtase"/>
</dbReference>
<dbReference type="Pfam" id="PF02852">
    <property type="entry name" value="Pyr_redox_dim"/>
    <property type="match status" value="1"/>
</dbReference>
<feature type="binding site" evidence="14">
    <location>
        <position position="338"/>
    </location>
    <ligand>
        <name>FAD</name>
        <dbReference type="ChEBI" id="CHEBI:57692"/>
    </ligand>
</feature>
<evidence type="ECO:0000256" key="16">
    <source>
        <dbReference type="RuleBase" id="RU003692"/>
    </source>
</evidence>
<feature type="binding site" evidence="14">
    <location>
        <position position="87"/>
    </location>
    <ligand>
        <name>FAD</name>
        <dbReference type="ChEBI" id="CHEBI:57692"/>
    </ligand>
</feature>
<dbReference type="Proteomes" id="UP000246018">
    <property type="component" value="Unassembled WGS sequence"/>
</dbReference>
<keyword evidence="5" id="KW-0963">Cytoplasm</keyword>
<gene>
    <name evidence="19" type="primary">lpdA</name>
    <name evidence="19" type="ORF">DDE18_15180</name>
</gene>
<evidence type="ECO:0000313" key="19">
    <source>
        <dbReference type="EMBL" id="PVG82027.1"/>
    </source>
</evidence>
<organism evidence="19 20">
    <name type="scientific">Nocardioides gansuensis</name>
    <dbReference type="NCBI Taxonomy" id="2138300"/>
    <lineage>
        <taxon>Bacteria</taxon>
        <taxon>Bacillati</taxon>
        <taxon>Actinomycetota</taxon>
        <taxon>Actinomycetes</taxon>
        <taxon>Propionibacteriales</taxon>
        <taxon>Nocardioidaceae</taxon>
        <taxon>Nocardioides</taxon>
    </lineage>
</organism>
<dbReference type="PRINTS" id="PR00411">
    <property type="entry name" value="PNDRDTASEI"/>
</dbReference>
<feature type="binding site" evidence="14">
    <location>
        <begin position="211"/>
        <end position="218"/>
    </location>
    <ligand>
        <name>NAD(+)</name>
        <dbReference type="ChEBI" id="CHEBI:57540"/>
    </ligand>
</feature>
<dbReference type="OrthoDB" id="4763248at2"/>
<evidence type="ECO:0000256" key="5">
    <source>
        <dbReference type="ARBA" id="ARBA00022490"/>
    </source>
</evidence>
<dbReference type="PIRSF" id="PIRSF000350">
    <property type="entry name" value="Mercury_reductase_MerA"/>
    <property type="match status" value="1"/>
</dbReference>
<dbReference type="PRINTS" id="PR00368">
    <property type="entry name" value="FADPNR"/>
</dbReference>
<evidence type="ECO:0000256" key="3">
    <source>
        <dbReference type="ARBA" id="ARBA00012608"/>
    </source>
</evidence>
<evidence type="ECO:0000256" key="1">
    <source>
        <dbReference type="ARBA" id="ARBA00004496"/>
    </source>
</evidence>
<dbReference type="SUPFAM" id="SSF55424">
    <property type="entry name" value="FAD/NAD-linked reductases, dimerisation (C-terminal) domain"/>
    <property type="match status" value="1"/>
</dbReference>
<dbReference type="GO" id="GO:0004148">
    <property type="term" value="F:dihydrolipoyl dehydrogenase (NADH) activity"/>
    <property type="evidence" value="ECO:0007669"/>
    <property type="project" value="UniProtKB-EC"/>
</dbReference>
<dbReference type="GO" id="GO:0006103">
    <property type="term" value="P:2-oxoglutarate metabolic process"/>
    <property type="evidence" value="ECO:0007669"/>
    <property type="project" value="TreeGrafter"/>
</dbReference>
<comment type="similarity">
    <text evidence="2 16">Belongs to the class-I pyridine nucleotide-disulfide oxidoreductase family.</text>
</comment>
<evidence type="ECO:0000259" key="17">
    <source>
        <dbReference type="Pfam" id="PF02852"/>
    </source>
</evidence>
<reference evidence="19 20" key="1">
    <citation type="submission" date="2018-04" db="EMBL/GenBank/DDBJ databases">
        <title>Genome of Nocardioides gansuensis WSJ-1.</title>
        <authorList>
            <person name="Wu S."/>
            <person name="Wang G."/>
        </authorList>
    </citation>
    <scope>NUCLEOTIDE SEQUENCE [LARGE SCALE GENOMIC DNA]</scope>
    <source>
        <strain evidence="19 20">WSJ-1</strain>
    </source>
</reference>
<evidence type="ECO:0000256" key="8">
    <source>
        <dbReference type="ARBA" id="ARBA00023002"/>
    </source>
</evidence>
<keyword evidence="11 16" id="KW-0676">Redox-active center</keyword>
<dbReference type="InterPro" id="IPR012999">
    <property type="entry name" value="Pyr_OxRdtase_I_AS"/>
</dbReference>
<dbReference type="InterPro" id="IPR016156">
    <property type="entry name" value="FAD/NAD-linked_Rdtase_dimer_sf"/>
</dbReference>
<dbReference type="InterPro" id="IPR023753">
    <property type="entry name" value="FAD/NAD-binding_dom"/>
</dbReference>
<evidence type="ECO:0000256" key="12">
    <source>
        <dbReference type="ARBA" id="ARBA00049187"/>
    </source>
</evidence>
<feature type="binding site" evidence="14">
    <location>
        <position position="150"/>
    </location>
    <ligand>
        <name>FAD</name>
        <dbReference type="ChEBI" id="CHEBI:57692"/>
    </ligand>
</feature>